<dbReference type="InterPro" id="IPR050469">
    <property type="entry name" value="Diguanylate_Cyclase"/>
</dbReference>
<evidence type="ECO:0000256" key="2">
    <source>
        <dbReference type="ARBA" id="ARBA00034247"/>
    </source>
</evidence>
<dbReference type="KEGG" id="gso:PH603_08135"/>
<sequence>MMPQRAALEQTDVPGRLIDIDALPWPVLISDADGLAVVANAAMTAVIGMDAAGLPILEAFAPLHAETSDPTIPNEIVATLIAAPGMPYSDKLHLTDGRLLERASHPIAGDRRIWTIFDRTIDMLAQQDGAMHASLMEDETARVTELADQLYLAKQELETQQTELTRLATTDPMTGLLNRRSFADCGRWTLEDAQAGGNLVAIMVDIDHFKAINDTFGHAAGDIAICYCARRITELLPDGAISGRMGGEEFAVLLPGHSAADALPLAEKIRLAMRAPKKGADIETPYFTVSIGVAEFGQYDQSLDFLIGRADRALYKAKESGRNRVELDNEQTD</sequence>
<name>A0AAF0BIR7_9PROT</name>
<dbReference type="CDD" id="cd01949">
    <property type="entry name" value="GGDEF"/>
    <property type="match status" value="1"/>
</dbReference>
<dbReference type="Proteomes" id="UP001217500">
    <property type="component" value="Chromosome"/>
</dbReference>
<dbReference type="GO" id="GO:0005886">
    <property type="term" value="C:plasma membrane"/>
    <property type="evidence" value="ECO:0007669"/>
    <property type="project" value="TreeGrafter"/>
</dbReference>
<evidence type="ECO:0000313" key="4">
    <source>
        <dbReference type="EMBL" id="WCL55723.1"/>
    </source>
</evidence>
<feature type="domain" description="GGDEF" evidence="3">
    <location>
        <begin position="197"/>
        <end position="330"/>
    </location>
</feature>
<dbReference type="RefSeq" id="WP_289505580.1">
    <property type="nucleotide sequence ID" value="NZ_CP116805.1"/>
</dbReference>
<evidence type="ECO:0000256" key="1">
    <source>
        <dbReference type="ARBA" id="ARBA00012528"/>
    </source>
</evidence>
<dbReference type="Pfam" id="PF00990">
    <property type="entry name" value="GGDEF"/>
    <property type="match status" value="1"/>
</dbReference>
<gene>
    <name evidence="4" type="ORF">PH603_08135</name>
</gene>
<evidence type="ECO:0000313" key="5">
    <source>
        <dbReference type="Proteomes" id="UP001217500"/>
    </source>
</evidence>
<dbReference type="InterPro" id="IPR000160">
    <property type="entry name" value="GGDEF_dom"/>
</dbReference>
<dbReference type="PANTHER" id="PTHR45138">
    <property type="entry name" value="REGULATORY COMPONENTS OF SENSORY TRANSDUCTION SYSTEM"/>
    <property type="match status" value="1"/>
</dbReference>
<dbReference type="InterPro" id="IPR029787">
    <property type="entry name" value="Nucleotide_cyclase"/>
</dbReference>
<proteinExistence type="predicted"/>
<dbReference type="SUPFAM" id="SSF55073">
    <property type="entry name" value="Nucleotide cyclase"/>
    <property type="match status" value="1"/>
</dbReference>
<dbReference type="EC" id="2.7.7.65" evidence="1"/>
<dbReference type="GO" id="GO:0052621">
    <property type="term" value="F:diguanylate cyclase activity"/>
    <property type="evidence" value="ECO:0007669"/>
    <property type="project" value="UniProtKB-EC"/>
</dbReference>
<dbReference type="GO" id="GO:0043709">
    <property type="term" value="P:cell adhesion involved in single-species biofilm formation"/>
    <property type="evidence" value="ECO:0007669"/>
    <property type="project" value="TreeGrafter"/>
</dbReference>
<dbReference type="InterPro" id="IPR043128">
    <property type="entry name" value="Rev_trsase/Diguanyl_cyclase"/>
</dbReference>
<dbReference type="PROSITE" id="PS50887">
    <property type="entry name" value="GGDEF"/>
    <property type="match status" value="1"/>
</dbReference>
<organism evidence="4 5">
    <name type="scientific">Gimibacter soli</name>
    <dbReference type="NCBI Taxonomy" id="3024400"/>
    <lineage>
        <taxon>Bacteria</taxon>
        <taxon>Pseudomonadati</taxon>
        <taxon>Pseudomonadota</taxon>
        <taxon>Alphaproteobacteria</taxon>
        <taxon>Kordiimonadales</taxon>
        <taxon>Temperatibacteraceae</taxon>
        <taxon>Gimibacter</taxon>
    </lineage>
</organism>
<dbReference type="FunFam" id="3.30.70.270:FF:000001">
    <property type="entry name" value="Diguanylate cyclase domain protein"/>
    <property type="match status" value="1"/>
</dbReference>
<accession>A0AAF0BIR7</accession>
<comment type="catalytic activity">
    <reaction evidence="2">
        <text>2 GTP = 3',3'-c-di-GMP + 2 diphosphate</text>
        <dbReference type="Rhea" id="RHEA:24898"/>
        <dbReference type="ChEBI" id="CHEBI:33019"/>
        <dbReference type="ChEBI" id="CHEBI:37565"/>
        <dbReference type="ChEBI" id="CHEBI:58805"/>
        <dbReference type="EC" id="2.7.7.65"/>
    </reaction>
</comment>
<keyword evidence="5" id="KW-1185">Reference proteome</keyword>
<evidence type="ECO:0000259" key="3">
    <source>
        <dbReference type="PROSITE" id="PS50887"/>
    </source>
</evidence>
<dbReference type="Gene3D" id="3.30.70.270">
    <property type="match status" value="1"/>
</dbReference>
<dbReference type="SMART" id="SM00267">
    <property type="entry name" value="GGDEF"/>
    <property type="match status" value="1"/>
</dbReference>
<dbReference type="GO" id="GO:1902201">
    <property type="term" value="P:negative regulation of bacterial-type flagellum-dependent cell motility"/>
    <property type="evidence" value="ECO:0007669"/>
    <property type="project" value="TreeGrafter"/>
</dbReference>
<dbReference type="NCBIfam" id="TIGR00254">
    <property type="entry name" value="GGDEF"/>
    <property type="match status" value="1"/>
</dbReference>
<protein>
    <recommendedName>
        <fullName evidence="1">diguanylate cyclase</fullName>
        <ecNumber evidence="1">2.7.7.65</ecNumber>
    </recommendedName>
</protein>
<dbReference type="PANTHER" id="PTHR45138:SF9">
    <property type="entry name" value="DIGUANYLATE CYCLASE DGCM-RELATED"/>
    <property type="match status" value="1"/>
</dbReference>
<dbReference type="EMBL" id="CP116805">
    <property type="protein sequence ID" value="WCL55723.1"/>
    <property type="molecule type" value="Genomic_DNA"/>
</dbReference>
<dbReference type="AlphaFoldDB" id="A0AAF0BIR7"/>
<reference evidence="4" key="1">
    <citation type="submission" date="2023-01" db="EMBL/GenBank/DDBJ databases">
        <title>The genome sequence of Kordiimonadaceae bacterium 6D33.</title>
        <authorList>
            <person name="Liu Y."/>
        </authorList>
    </citation>
    <scope>NUCLEOTIDE SEQUENCE</scope>
    <source>
        <strain evidence="4">6D33</strain>
    </source>
</reference>